<protein>
    <recommendedName>
        <fullName evidence="3">N-acetylaspartylglutamate synthase</fullName>
        <ecNumber evidence="3">6.3.2.41</ecNumber>
    </recommendedName>
</protein>
<evidence type="ECO:0000256" key="10">
    <source>
        <dbReference type="PROSITE-ProRule" id="PRU00409"/>
    </source>
</evidence>
<keyword evidence="7 10" id="KW-0067">ATP-binding</keyword>
<keyword evidence="6 10" id="KW-0547">Nucleotide-binding</keyword>
<dbReference type="Pfam" id="PF08443">
    <property type="entry name" value="RimK"/>
    <property type="match status" value="1"/>
</dbReference>
<dbReference type="RefSeq" id="XP_044556858.1">
    <property type="nucleotide sequence ID" value="XM_044713522.1"/>
</dbReference>
<dbReference type="InterPro" id="IPR013815">
    <property type="entry name" value="ATP_grasp_subdomain_1"/>
</dbReference>
<dbReference type="GO" id="GO:0043774">
    <property type="term" value="F:coenzyme F420-2 alpha-glutamyl ligase activity"/>
    <property type="evidence" value="ECO:0007669"/>
    <property type="project" value="TreeGrafter"/>
</dbReference>
<dbReference type="FunFam" id="3.30.470.20:FF:000058">
    <property type="entry name" value="Alpha-aminoadipate--LysW ligase LysX protein"/>
    <property type="match status" value="1"/>
</dbReference>
<dbReference type="AlphaFoldDB" id="A0A6A5AVY2"/>
<dbReference type="GO" id="GO:0046872">
    <property type="term" value="F:metal ion binding"/>
    <property type="evidence" value="ECO:0007669"/>
    <property type="project" value="UniProtKB-KW"/>
</dbReference>
<dbReference type="PROSITE" id="PS50975">
    <property type="entry name" value="ATP_GRASP"/>
    <property type="match status" value="1"/>
</dbReference>
<keyword evidence="5" id="KW-0479">Metal-binding</keyword>
<evidence type="ECO:0000256" key="8">
    <source>
        <dbReference type="ARBA" id="ARBA00022842"/>
    </source>
</evidence>
<dbReference type="Gene3D" id="3.30.470.20">
    <property type="entry name" value="ATP-grasp fold, B domain"/>
    <property type="match status" value="1"/>
</dbReference>
<dbReference type="NCBIfam" id="TIGR00768">
    <property type="entry name" value="rimK_fam"/>
    <property type="match status" value="1"/>
</dbReference>
<keyword evidence="4" id="KW-0436">Ligase</keyword>
<evidence type="ECO:0000256" key="2">
    <source>
        <dbReference type="ARBA" id="ARBA00007854"/>
    </source>
</evidence>
<proteinExistence type="inferred from homology"/>
<dbReference type="Proteomes" id="UP000444721">
    <property type="component" value="Unassembled WGS sequence"/>
</dbReference>
<dbReference type="InterPro" id="IPR004666">
    <property type="entry name" value="Rp_bS6_RimK/Lys_biosynth_LsyX"/>
</dbReference>
<evidence type="ECO:0000256" key="4">
    <source>
        <dbReference type="ARBA" id="ARBA00022598"/>
    </source>
</evidence>
<dbReference type="VEuPathDB" id="AmoebaDB:FDP41_009551"/>
<reference evidence="12 13" key="1">
    <citation type="journal article" date="2019" name="Sci. Rep.">
        <title>Nanopore sequencing improves the draft genome of the human pathogenic amoeba Naegleria fowleri.</title>
        <authorList>
            <person name="Liechti N."/>
            <person name="Schurch N."/>
            <person name="Bruggmann R."/>
            <person name="Wittwer M."/>
        </authorList>
    </citation>
    <scope>NUCLEOTIDE SEQUENCE [LARGE SCALE GENOMIC DNA]</scope>
    <source>
        <strain evidence="12 13">ATCC 30894</strain>
    </source>
</reference>
<sequence length="222" mass="24370">MDWLFFRYLEGIPSPLRPLILNTSSSIEVARDKFFTMQRLVAKNIPVPKTCIAKFPLDIQKIENSLLSPLIFKKASGSQGNGVMLVQDNAQLADIAELVDPNTQLLIQEFIKDSSGKDIRVIVIGGRAIGAMKRIANKGFKSNFHQGGRVEPVQLTLELELLAVESAKACCLDIAGVDILFDGDSHKICEVNSSPGFEGFELATGIDVAKEILMYCKNNLNC</sequence>
<dbReference type="SUPFAM" id="SSF56059">
    <property type="entry name" value="Glutathione synthetase ATP-binding domain-like"/>
    <property type="match status" value="1"/>
</dbReference>
<dbReference type="PANTHER" id="PTHR21621:SF2">
    <property type="entry name" value="COENZYME GAMMA-F420-2:ALPHA-L-GLUTAMATE LIGASE"/>
    <property type="match status" value="1"/>
</dbReference>
<evidence type="ECO:0000256" key="7">
    <source>
        <dbReference type="ARBA" id="ARBA00022840"/>
    </source>
</evidence>
<gene>
    <name evidence="12" type="ORF">FDP41_009551</name>
</gene>
<dbReference type="InterPro" id="IPR011761">
    <property type="entry name" value="ATP-grasp"/>
</dbReference>
<evidence type="ECO:0000256" key="9">
    <source>
        <dbReference type="ARBA" id="ARBA00049321"/>
    </source>
</evidence>
<comment type="caution">
    <text evidence="12">The sequence shown here is derived from an EMBL/GenBank/DDBJ whole genome shotgun (WGS) entry which is preliminary data.</text>
</comment>
<dbReference type="GO" id="GO:0005737">
    <property type="term" value="C:cytoplasm"/>
    <property type="evidence" value="ECO:0007669"/>
    <property type="project" value="TreeGrafter"/>
</dbReference>
<dbReference type="OrthoDB" id="10254977at2759"/>
<keyword evidence="8" id="KW-0460">Magnesium</keyword>
<accession>A0A6A5AVY2</accession>
<comment type="cofactor">
    <cofactor evidence="1">
        <name>Mg(2+)</name>
        <dbReference type="ChEBI" id="CHEBI:18420"/>
    </cofactor>
</comment>
<evidence type="ECO:0000256" key="6">
    <source>
        <dbReference type="ARBA" id="ARBA00022741"/>
    </source>
</evidence>
<evidence type="ECO:0000313" key="13">
    <source>
        <dbReference type="Proteomes" id="UP000444721"/>
    </source>
</evidence>
<dbReference type="EC" id="6.3.2.41" evidence="3"/>
<dbReference type="EMBL" id="VFQX01000071">
    <property type="protein sequence ID" value="KAF0972143.1"/>
    <property type="molecule type" value="Genomic_DNA"/>
</dbReference>
<comment type="similarity">
    <text evidence="2">Belongs to the RimK family.</text>
</comment>
<organism evidence="12 13">
    <name type="scientific">Naegleria fowleri</name>
    <name type="common">Brain eating amoeba</name>
    <dbReference type="NCBI Taxonomy" id="5763"/>
    <lineage>
        <taxon>Eukaryota</taxon>
        <taxon>Discoba</taxon>
        <taxon>Heterolobosea</taxon>
        <taxon>Tetramitia</taxon>
        <taxon>Eutetramitia</taxon>
        <taxon>Vahlkampfiidae</taxon>
        <taxon>Naegleria</taxon>
    </lineage>
</organism>
<dbReference type="InterPro" id="IPR013651">
    <property type="entry name" value="ATP-grasp_RimK-type"/>
</dbReference>
<dbReference type="GO" id="GO:0005524">
    <property type="term" value="F:ATP binding"/>
    <property type="evidence" value="ECO:0007669"/>
    <property type="project" value="UniProtKB-UniRule"/>
</dbReference>
<evidence type="ECO:0000313" key="12">
    <source>
        <dbReference type="EMBL" id="KAF0972143.1"/>
    </source>
</evidence>
<dbReference type="GeneID" id="68116767"/>
<evidence type="ECO:0000256" key="3">
    <source>
        <dbReference type="ARBA" id="ARBA00012938"/>
    </source>
</evidence>
<dbReference type="Gene3D" id="3.30.1490.20">
    <property type="entry name" value="ATP-grasp fold, A domain"/>
    <property type="match status" value="1"/>
</dbReference>
<name>A0A6A5AVY2_NAEFO</name>
<evidence type="ECO:0000256" key="5">
    <source>
        <dbReference type="ARBA" id="ARBA00022723"/>
    </source>
</evidence>
<evidence type="ECO:0000256" key="1">
    <source>
        <dbReference type="ARBA" id="ARBA00001946"/>
    </source>
</evidence>
<comment type="catalytic activity">
    <reaction evidence="9">
        <text>N-acetyl-L-aspartate + L-glutamate + ATP = N-acetyl-L-aspartyl-L-glutamate + ADP + phosphate + H(+)</text>
        <dbReference type="Rhea" id="RHEA:40035"/>
        <dbReference type="ChEBI" id="CHEBI:15378"/>
        <dbReference type="ChEBI" id="CHEBI:16953"/>
        <dbReference type="ChEBI" id="CHEBI:29985"/>
        <dbReference type="ChEBI" id="CHEBI:30616"/>
        <dbReference type="ChEBI" id="CHEBI:43474"/>
        <dbReference type="ChEBI" id="CHEBI:76931"/>
        <dbReference type="ChEBI" id="CHEBI:456216"/>
        <dbReference type="EC" id="6.3.2.41"/>
    </reaction>
</comment>
<dbReference type="VEuPathDB" id="AmoebaDB:NF0045200"/>
<evidence type="ECO:0000259" key="11">
    <source>
        <dbReference type="PROSITE" id="PS50975"/>
    </source>
</evidence>
<keyword evidence="13" id="KW-1185">Reference proteome</keyword>
<dbReference type="PANTHER" id="PTHR21621">
    <property type="entry name" value="RIBOSOMAL PROTEIN S6 MODIFICATION PROTEIN"/>
    <property type="match status" value="1"/>
</dbReference>
<feature type="domain" description="ATP-grasp" evidence="11">
    <location>
        <begin position="37"/>
        <end position="217"/>
    </location>
</feature>
<dbReference type="VEuPathDB" id="AmoebaDB:NfTy_086570"/>